<comment type="caution">
    <text evidence="1">The sequence shown here is derived from an EMBL/GenBank/DDBJ whole genome shotgun (WGS) entry which is preliminary data.</text>
</comment>
<organism evidence="1 2">
    <name type="scientific">Paenibacillus terreus</name>
    <dbReference type="NCBI Taxonomy" id="1387834"/>
    <lineage>
        <taxon>Bacteria</taxon>
        <taxon>Bacillati</taxon>
        <taxon>Bacillota</taxon>
        <taxon>Bacilli</taxon>
        <taxon>Bacillales</taxon>
        <taxon>Paenibacillaceae</taxon>
        <taxon>Paenibacillus</taxon>
    </lineage>
</organism>
<accession>A0ABV5BCT4</accession>
<dbReference type="EMBL" id="JBHILM010000027">
    <property type="protein sequence ID" value="MFB5683521.1"/>
    <property type="molecule type" value="Genomic_DNA"/>
</dbReference>
<sequence length="135" mass="15858">MSVQKKEIGQLDMEFHQQLLEEQFRLSEGSNGEMDENLKAILSERYGVLQSQVLNRNNLNLLIRCQVNRNNPILKAELVDEILWRILQKVSGTWSYTVRQTAHSVHCYRLILEQNHIFIVKNDEHVVEFKPPAFL</sequence>
<evidence type="ECO:0000313" key="1">
    <source>
        <dbReference type="EMBL" id="MFB5683521.1"/>
    </source>
</evidence>
<protein>
    <submittedName>
        <fullName evidence="1">Uncharacterized protein</fullName>
    </submittedName>
</protein>
<gene>
    <name evidence="1" type="ORF">ACE3NQ_21625</name>
</gene>
<proteinExistence type="predicted"/>
<name>A0ABV5BCT4_9BACL</name>
<keyword evidence="2" id="KW-1185">Reference proteome</keyword>
<dbReference type="RefSeq" id="WP_375527247.1">
    <property type="nucleotide sequence ID" value="NZ_JBHILM010000027.1"/>
</dbReference>
<dbReference type="Proteomes" id="UP001580407">
    <property type="component" value="Unassembled WGS sequence"/>
</dbReference>
<evidence type="ECO:0000313" key="2">
    <source>
        <dbReference type="Proteomes" id="UP001580407"/>
    </source>
</evidence>
<reference evidence="1 2" key="1">
    <citation type="submission" date="2024-09" db="EMBL/GenBank/DDBJ databases">
        <authorList>
            <person name="Ruan L."/>
        </authorList>
    </citation>
    <scope>NUCLEOTIDE SEQUENCE [LARGE SCALE GENOMIC DNA]</scope>
    <source>
        <strain evidence="1 2">D33</strain>
    </source>
</reference>